<evidence type="ECO:0000313" key="4">
    <source>
        <dbReference type="Proteomes" id="UP000494106"/>
    </source>
</evidence>
<evidence type="ECO:0000313" key="5">
    <source>
        <dbReference type="Proteomes" id="UP000494256"/>
    </source>
</evidence>
<gene>
    <name evidence="3" type="ORF">APLA_LOCUS14032</name>
    <name evidence="2" type="ORF">APLA_LOCUS6373</name>
</gene>
<dbReference type="EMBL" id="CADEBD010000294">
    <property type="protein sequence ID" value="CAB3234062.1"/>
    <property type="molecule type" value="Genomic_DNA"/>
</dbReference>
<feature type="region of interest" description="Disordered" evidence="1">
    <location>
        <begin position="51"/>
        <end position="73"/>
    </location>
</feature>
<dbReference type="EMBL" id="CADEBC010000561">
    <property type="protein sequence ID" value="CAB3253316.1"/>
    <property type="molecule type" value="Genomic_DNA"/>
</dbReference>
<dbReference type="AlphaFoldDB" id="A0A8S0ZJI4"/>
<evidence type="ECO:0000313" key="3">
    <source>
        <dbReference type="EMBL" id="CAB3253316.1"/>
    </source>
</evidence>
<sequence length="105" mass="11523">MDNSKDLFFLSRLPDLINFDDDRVILCAFSGSFNATIDMLRERRRPSLRVRSDMDPLNPRLLRPSTGVDTGAASSTLPLSSLAPAIALNCSTNMQKATSTFTSPT</sequence>
<comment type="caution">
    <text evidence="2">The sequence shown here is derived from an EMBL/GenBank/DDBJ whole genome shotgun (WGS) entry which is preliminary data.</text>
</comment>
<evidence type="ECO:0000256" key="1">
    <source>
        <dbReference type="SAM" id="MobiDB-lite"/>
    </source>
</evidence>
<dbReference type="Proteomes" id="UP000494106">
    <property type="component" value="Unassembled WGS sequence"/>
</dbReference>
<organism evidence="2 5">
    <name type="scientific">Arctia plantaginis</name>
    <name type="common">Wood tiger moth</name>
    <name type="synonym">Phalaena plantaginis</name>
    <dbReference type="NCBI Taxonomy" id="874455"/>
    <lineage>
        <taxon>Eukaryota</taxon>
        <taxon>Metazoa</taxon>
        <taxon>Ecdysozoa</taxon>
        <taxon>Arthropoda</taxon>
        <taxon>Hexapoda</taxon>
        <taxon>Insecta</taxon>
        <taxon>Pterygota</taxon>
        <taxon>Neoptera</taxon>
        <taxon>Endopterygota</taxon>
        <taxon>Lepidoptera</taxon>
        <taxon>Glossata</taxon>
        <taxon>Ditrysia</taxon>
        <taxon>Noctuoidea</taxon>
        <taxon>Erebidae</taxon>
        <taxon>Arctiinae</taxon>
        <taxon>Arctia</taxon>
    </lineage>
</organism>
<proteinExistence type="predicted"/>
<name>A0A8S0ZJI4_ARCPL</name>
<keyword evidence="4" id="KW-1185">Reference proteome</keyword>
<dbReference type="Proteomes" id="UP000494256">
    <property type="component" value="Unassembled WGS sequence"/>
</dbReference>
<dbReference type="OrthoDB" id="7366020at2759"/>
<reference evidence="4 5" key="1">
    <citation type="submission" date="2020-04" db="EMBL/GenBank/DDBJ databases">
        <authorList>
            <person name="Wallbank WR R."/>
            <person name="Pardo Diaz C."/>
            <person name="Kozak K."/>
            <person name="Martin S."/>
            <person name="Jiggins C."/>
            <person name="Moest M."/>
            <person name="Warren A I."/>
            <person name="Byers J.R.P. K."/>
            <person name="Montejo-Kovacevich G."/>
            <person name="Yen C E."/>
        </authorList>
    </citation>
    <scope>NUCLEOTIDE SEQUENCE [LARGE SCALE GENOMIC DNA]</scope>
</reference>
<evidence type="ECO:0000313" key="2">
    <source>
        <dbReference type="EMBL" id="CAB3234062.1"/>
    </source>
</evidence>
<accession>A0A8S0ZJI4</accession>
<protein>
    <submittedName>
        <fullName evidence="2">Uncharacterized protein</fullName>
    </submittedName>
</protein>